<keyword evidence="7" id="KW-1185">Reference proteome</keyword>
<evidence type="ECO:0000313" key="7">
    <source>
        <dbReference type="Proteomes" id="UP000324832"/>
    </source>
</evidence>
<feature type="domain" description="Glycosyltransferase 2-like" evidence="5">
    <location>
        <begin position="599"/>
        <end position="806"/>
    </location>
</feature>
<feature type="domain" description="Glycosyltransferase 2-like" evidence="5">
    <location>
        <begin position="185"/>
        <end position="389"/>
    </location>
</feature>
<feature type="transmembrane region" description="Helical" evidence="4">
    <location>
        <begin position="12"/>
        <end position="31"/>
    </location>
</feature>
<feature type="transmembrane region" description="Helical" evidence="4">
    <location>
        <begin position="409"/>
        <end position="429"/>
    </location>
</feature>
<dbReference type="SUPFAM" id="SSF53448">
    <property type="entry name" value="Nucleotide-diphospho-sugar transferases"/>
    <property type="match status" value="2"/>
</dbReference>
<feature type="transmembrane region" description="Helical" evidence="4">
    <location>
        <begin position="473"/>
        <end position="495"/>
    </location>
</feature>
<feature type="transmembrane region" description="Helical" evidence="4">
    <location>
        <begin position="826"/>
        <end position="853"/>
    </location>
</feature>
<comment type="similarity">
    <text evidence="1">Belongs to the glycosyltransferase 2 family.</text>
</comment>
<gene>
    <name evidence="6" type="ORF">LSINAPIS_LOCUS4244</name>
</gene>
<organism evidence="6 7">
    <name type="scientific">Leptidea sinapis</name>
    <dbReference type="NCBI Taxonomy" id="189913"/>
    <lineage>
        <taxon>Eukaryota</taxon>
        <taxon>Metazoa</taxon>
        <taxon>Ecdysozoa</taxon>
        <taxon>Arthropoda</taxon>
        <taxon>Hexapoda</taxon>
        <taxon>Insecta</taxon>
        <taxon>Pterygota</taxon>
        <taxon>Neoptera</taxon>
        <taxon>Endopterygota</taxon>
        <taxon>Lepidoptera</taxon>
        <taxon>Glossata</taxon>
        <taxon>Ditrysia</taxon>
        <taxon>Papilionoidea</taxon>
        <taxon>Pieridae</taxon>
        <taxon>Dismorphiinae</taxon>
        <taxon>Leptidea</taxon>
    </lineage>
</organism>
<keyword evidence="4" id="KW-1133">Transmembrane helix</keyword>
<feature type="transmembrane region" description="Helical" evidence="4">
    <location>
        <begin position="760"/>
        <end position="786"/>
    </location>
</feature>
<feature type="transmembrane region" description="Helical" evidence="4">
    <location>
        <begin position="376"/>
        <end position="397"/>
    </location>
</feature>
<dbReference type="PANTHER" id="PTHR16779">
    <property type="entry name" value="BETA-1,4-MANNOSYLTRANSFERASE EGH"/>
    <property type="match status" value="1"/>
</dbReference>
<keyword evidence="2" id="KW-0328">Glycosyltransferase</keyword>
<dbReference type="GO" id="GO:0005737">
    <property type="term" value="C:cytoplasm"/>
    <property type="evidence" value="ECO:0007669"/>
    <property type="project" value="TreeGrafter"/>
</dbReference>
<dbReference type="EMBL" id="FZQP02001114">
    <property type="protein sequence ID" value="VVC91606.1"/>
    <property type="molecule type" value="Genomic_DNA"/>
</dbReference>
<dbReference type="FunFam" id="3.90.550.10:FF:000175">
    <property type="entry name" value="Beta-1,4-mannosyltransferase bre-3"/>
    <property type="match status" value="2"/>
</dbReference>
<dbReference type="GO" id="GO:0019187">
    <property type="term" value="F:beta-1,4-mannosyltransferase activity"/>
    <property type="evidence" value="ECO:0007669"/>
    <property type="project" value="InterPro"/>
</dbReference>
<dbReference type="InterPro" id="IPR001173">
    <property type="entry name" value="Glyco_trans_2-like"/>
</dbReference>
<feature type="transmembrane region" description="Helical" evidence="4">
    <location>
        <begin position="51"/>
        <end position="77"/>
    </location>
</feature>
<dbReference type="InterPro" id="IPR029044">
    <property type="entry name" value="Nucleotide-diphossugar_trans"/>
</dbReference>
<dbReference type="InterPro" id="IPR027389">
    <property type="entry name" value="B_mannosylTrfase_Bre-3/Egh"/>
</dbReference>
<dbReference type="Proteomes" id="UP000324832">
    <property type="component" value="Unassembled WGS sequence"/>
</dbReference>
<proteinExistence type="inferred from homology"/>
<evidence type="ECO:0000256" key="2">
    <source>
        <dbReference type="ARBA" id="ARBA00022676"/>
    </source>
</evidence>
<evidence type="ECO:0000256" key="1">
    <source>
        <dbReference type="ARBA" id="ARBA00006739"/>
    </source>
</evidence>
<keyword evidence="4" id="KW-0472">Membrane</keyword>
<sequence length="869" mass="99279">MIRSRIFHLIHCCLFISFILSFLVFAGVINFDGKEKPYLDPVESYGLYGAIFLYVLRLLPLLSLPQMLFNFGGLVFFNAFPGKVKLKGSPLLAPFICIRVVTRGDFPKLVSRNITRNMNTCLDVGIDNFIIEVVTDKALNLPKHTRIREVVVPPEYKTKSGALFKSRALQYCWEENVNILSDSDWVVHLDEETLLTENSVRGILNFVFDGQHQFGQGLITYANEDVVNWVTTLADSFRVADDMGKLRFQFYMFHKPLFSWKGSYVVTQVAAEKKVSFDNGLDGSVAEDCYFGIKAYKEGYSFNFIEGEMWEKSPFTLWDYIQQRKRWIQGILLVVHSKELPLYNKIFLAISCYSWVSLPFSTSNLVLAGLCPIPCPYFLDVIVGFIGAVSVYMYIYGAMKSFPLYRYGPLKFCIFIGCTLATLSFNIFVENVAVIWGILVFNSALNDTENQYVYPPFRSYGPFWTGALYVLKLLPLLNLPKVIFTFLGLVCYNAFSGKVKLKGSPLDVPLICIRIATRGYFPMLVERNVTRNINTCIDTGLENFRIEIVTEKALNLQISRVREIVVPPQYKTKSGALFKARALQYCLEDEVNTLDDSDWIVHLDEETLLTEDSVRGIINFVLDGRNQFGQGVITYANEEIVNWFTTLADTYRVAEDLGKLRFQHNVFHKPLFGWKGSFMVSKVEAEKKVSYDNGIDGSVTEDTYFAVKACSYKYSFGFIEGEMWEKSPFTLWDFLQQRKRWIRGFILTVHSKNIPIKNKIFIGIFCYSWMLLPLSIGNIFLASVFPLPIPKFLNIIFCIMSAVEMYMFIFGVLKSFPINKFGPIKVAIFAFGAVATIPITMIVDVVAVIWAMLEKKCTFYIVNKDVKTA</sequence>
<reference evidence="6 7" key="1">
    <citation type="submission" date="2017-07" db="EMBL/GenBank/DDBJ databases">
        <authorList>
            <person name="Talla V."/>
            <person name="Backstrom N."/>
        </authorList>
    </citation>
    <scope>NUCLEOTIDE SEQUENCE [LARGE SCALE GENOMIC DNA]</scope>
</reference>
<evidence type="ECO:0000256" key="3">
    <source>
        <dbReference type="ARBA" id="ARBA00022679"/>
    </source>
</evidence>
<name>A0A5E4Q1S7_9NEOP</name>
<dbReference type="Pfam" id="PF13632">
    <property type="entry name" value="Glyco_trans_2_3"/>
    <property type="match status" value="2"/>
</dbReference>
<protein>
    <recommendedName>
        <fullName evidence="5">Glycosyltransferase 2-like domain-containing protein</fullName>
    </recommendedName>
</protein>
<evidence type="ECO:0000259" key="5">
    <source>
        <dbReference type="Pfam" id="PF13632"/>
    </source>
</evidence>
<dbReference type="AlphaFoldDB" id="A0A5E4Q1S7"/>
<accession>A0A5E4Q1S7</accession>
<keyword evidence="4" id="KW-0812">Transmembrane</keyword>
<feature type="transmembrane region" description="Helical" evidence="4">
    <location>
        <begin position="792"/>
        <end position="814"/>
    </location>
</feature>
<feature type="transmembrane region" description="Helical" evidence="4">
    <location>
        <begin position="346"/>
        <end position="370"/>
    </location>
</feature>
<evidence type="ECO:0000256" key="4">
    <source>
        <dbReference type="SAM" id="Phobius"/>
    </source>
</evidence>
<dbReference type="PANTHER" id="PTHR16779:SF1">
    <property type="entry name" value="BETA-1,4-MANNOSYLTRANSFERASE EGH"/>
    <property type="match status" value="1"/>
</dbReference>
<evidence type="ECO:0000313" key="6">
    <source>
        <dbReference type="EMBL" id="VVC91606.1"/>
    </source>
</evidence>
<keyword evidence="3" id="KW-0808">Transferase</keyword>